<evidence type="ECO:0000256" key="1">
    <source>
        <dbReference type="ARBA" id="ARBA00022737"/>
    </source>
</evidence>
<feature type="domain" description="Fibronectin type-III" evidence="6">
    <location>
        <begin position="148"/>
        <end position="241"/>
    </location>
</feature>
<gene>
    <name evidence="7" type="ORF">P5673_021046</name>
</gene>
<evidence type="ECO:0000256" key="2">
    <source>
        <dbReference type="ARBA" id="ARBA00023157"/>
    </source>
</evidence>
<dbReference type="Gene3D" id="1.10.2000.10">
    <property type="entry name" value="Frizzled cysteine-rich domain"/>
    <property type="match status" value="1"/>
</dbReference>
<dbReference type="PROSITE" id="PS50038">
    <property type="entry name" value="FZ"/>
    <property type="match status" value="1"/>
</dbReference>
<dbReference type="FunFam" id="2.60.40.10:FF:000028">
    <property type="entry name" value="Neuronal cell adhesion molecule"/>
    <property type="match status" value="2"/>
</dbReference>
<evidence type="ECO:0000256" key="4">
    <source>
        <dbReference type="SAM" id="Phobius"/>
    </source>
</evidence>
<name>A0AAD9Q9G6_ACRCE</name>
<dbReference type="CDD" id="cd00063">
    <property type="entry name" value="FN3"/>
    <property type="match status" value="3"/>
</dbReference>
<dbReference type="PANTHER" id="PTHR13817:SF166">
    <property type="entry name" value="NEURONAL IGCAM-RELATED"/>
    <property type="match status" value="1"/>
</dbReference>
<dbReference type="InterPro" id="IPR003961">
    <property type="entry name" value="FN3_dom"/>
</dbReference>
<evidence type="ECO:0000256" key="3">
    <source>
        <dbReference type="PROSITE-ProRule" id="PRU00090"/>
    </source>
</evidence>
<comment type="caution">
    <text evidence="7">The sequence shown here is derived from an EMBL/GenBank/DDBJ whole genome shotgun (WGS) entry which is preliminary data.</text>
</comment>
<reference evidence="7" key="2">
    <citation type="journal article" date="2023" name="Science">
        <title>Genomic signatures of disease resistance in endangered staghorn corals.</title>
        <authorList>
            <person name="Vollmer S.V."/>
            <person name="Selwyn J.D."/>
            <person name="Despard B.A."/>
            <person name="Roesel C.L."/>
        </authorList>
    </citation>
    <scope>NUCLEOTIDE SEQUENCE</scope>
    <source>
        <strain evidence="7">K2</strain>
    </source>
</reference>
<dbReference type="SUPFAM" id="SSF49265">
    <property type="entry name" value="Fibronectin type III"/>
    <property type="match status" value="2"/>
</dbReference>
<evidence type="ECO:0000313" key="8">
    <source>
        <dbReference type="Proteomes" id="UP001249851"/>
    </source>
</evidence>
<dbReference type="SMART" id="SM00060">
    <property type="entry name" value="FN3"/>
    <property type="match status" value="3"/>
</dbReference>
<accession>A0AAD9Q9G6</accession>
<dbReference type="Gene3D" id="2.60.40.10">
    <property type="entry name" value="Immunoglobulins"/>
    <property type="match status" value="3"/>
</dbReference>
<dbReference type="InterPro" id="IPR050964">
    <property type="entry name" value="Striated_Muscle_Regulatory"/>
</dbReference>
<dbReference type="PROSITE" id="PS50853">
    <property type="entry name" value="FN3"/>
    <property type="match status" value="2"/>
</dbReference>
<keyword evidence="8" id="KW-1185">Reference proteome</keyword>
<reference evidence="7" key="1">
    <citation type="journal article" date="2023" name="G3 (Bethesda)">
        <title>Whole genome assembly and annotation of the endangered Caribbean coral Acropora cervicornis.</title>
        <authorList>
            <person name="Selwyn J.D."/>
            <person name="Vollmer S.V."/>
        </authorList>
    </citation>
    <scope>NUCLEOTIDE SEQUENCE</scope>
    <source>
        <strain evidence="7">K2</strain>
    </source>
</reference>
<dbReference type="InterPro" id="IPR020067">
    <property type="entry name" value="Frizzled_dom"/>
</dbReference>
<feature type="disulfide bond" evidence="3">
    <location>
        <begin position="56"/>
        <end position="94"/>
    </location>
</feature>
<feature type="non-terminal residue" evidence="7">
    <location>
        <position position="1"/>
    </location>
</feature>
<protein>
    <submittedName>
        <fullName evidence="7">Cell adhesion molecule Dscam2</fullName>
    </submittedName>
</protein>
<feature type="domain" description="FZ" evidence="5">
    <location>
        <begin position="1"/>
        <end position="139"/>
    </location>
</feature>
<dbReference type="PANTHER" id="PTHR13817">
    <property type="entry name" value="TITIN"/>
    <property type="match status" value="1"/>
</dbReference>
<evidence type="ECO:0000313" key="7">
    <source>
        <dbReference type="EMBL" id="KAK2556836.1"/>
    </source>
</evidence>
<sequence length="719" mass="82028">SPQGYCKHILGNLPVFVTKQQLQDNELNIKRYDLMKMYFKSENKPGHFTGKLRQSCELVVDDIYCHYYFNRCYISSAPQPVCREFCEDTFLKVCDQEIKFAEEFNRRSKLLEHYTLGYWDIIDCTTLPYWNQTSNCYYADVIQAPSSPPLDFRGYNLSSTSIKVTWGDVPKSSVNGILLGYHVTCILSNSSEVPKIESLKKHSGVLSGLKKYRNYTCSVRAYNNFGNGTWSEKLVISTDEDVPSAPPQSLKAWNLSSTSLSIQWTPIPFGERNGRFLGYIVELKPAEGREGERVMKSFTIHTNTTVTGLKKYFKYKVEVRGLTQRGEGPIKAVTVQTDEDGASIVQLEWSPVPPEYANGKVLGYKMMISGGNGTSGKNKTIATTRTFNNIERLTPSTNYSFQVLAFTAKGDGARSGLFFAKTGPGEIDTRTGSWIPTVTPKSRTIEAGVITAAVLSSMGALAAILIAAWFIKYKKRAIGIDDIDGNGPRPAADVQPYATSSPHWLETIISPWKYHYERFDDDNFSIPSQRPRCYCNIAPDGLVNLPPHLKNIFLEFERYYENTRYKRLRRYVKRMILLPKFFSRRRYRLFGQTPGDAEGHLLYDRLQREMPARSVSSLGFNISADKTPATEFHGEHRRRWTSLDELRFHREPVYDEIVRCESPEMGAEMVCTLKRHRRRFSIDLGEIREFIGITEEMLSSAEENTASFTELETFEREDI</sequence>
<dbReference type="InterPro" id="IPR013783">
    <property type="entry name" value="Ig-like_fold"/>
</dbReference>
<feature type="domain" description="Fibronectin type-III" evidence="6">
    <location>
        <begin position="246"/>
        <end position="340"/>
    </location>
</feature>
<feature type="transmembrane region" description="Helical" evidence="4">
    <location>
        <begin position="447"/>
        <end position="471"/>
    </location>
</feature>
<dbReference type="Pfam" id="PF00041">
    <property type="entry name" value="fn3"/>
    <property type="match status" value="2"/>
</dbReference>
<dbReference type="Proteomes" id="UP001249851">
    <property type="component" value="Unassembled WGS sequence"/>
</dbReference>
<dbReference type="EMBL" id="JARQWQ010000053">
    <property type="protein sequence ID" value="KAK2556836.1"/>
    <property type="molecule type" value="Genomic_DNA"/>
</dbReference>
<keyword evidence="2 3" id="KW-1015">Disulfide bond</keyword>
<keyword evidence="4" id="KW-0472">Membrane</keyword>
<dbReference type="AlphaFoldDB" id="A0AAD9Q9G6"/>
<organism evidence="7 8">
    <name type="scientific">Acropora cervicornis</name>
    <name type="common">Staghorn coral</name>
    <dbReference type="NCBI Taxonomy" id="6130"/>
    <lineage>
        <taxon>Eukaryota</taxon>
        <taxon>Metazoa</taxon>
        <taxon>Cnidaria</taxon>
        <taxon>Anthozoa</taxon>
        <taxon>Hexacorallia</taxon>
        <taxon>Scleractinia</taxon>
        <taxon>Astrocoeniina</taxon>
        <taxon>Acroporidae</taxon>
        <taxon>Acropora</taxon>
    </lineage>
</organism>
<evidence type="ECO:0000259" key="5">
    <source>
        <dbReference type="PROSITE" id="PS50038"/>
    </source>
</evidence>
<keyword evidence="4" id="KW-1133">Transmembrane helix</keyword>
<proteinExistence type="predicted"/>
<comment type="caution">
    <text evidence="3">Lacks conserved residue(s) required for the propagation of feature annotation.</text>
</comment>
<keyword evidence="4" id="KW-0812">Transmembrane</keyword>
<dbReference type="InterPro" id="IPR036116">
    <property type="entry name" value="FN3_sf"/>
</dbReference>
<keyword evidence="1" id="KW-0677">Repeat</keyword>
<dbReference type="InterPro" id="IPR036790">
    <property type="entry name" value="Frizzled_dom_sf"/>
</dbReference>
<evidence type="ECO:0000259" key="6">
    <source>
        <dbReference type="PROSITE" id="PS50853"/>
    </source>
</evidence>